<feature type="domain" description="PH" evidence="13">
    <location>
        <begin position="484"/>
        <end position="589"/>
    </location>
</feature>
<dbReference type="FunFam" id="2.60.40.10:FF:000345">
    <property type="entry name" value="Muscle M-line assembly protein unc-89"/>
    <property type="match status" value="2"/>
</dbReference>
<feature type="domain" description="Ig-like" evidence="16">
    <location>
        <begin position="2809"/>
        <end position="2900"/>
    </location>
</feature>
<dbReference type="GO" id="GO:0005085">
    <property type="term" value="F:guanyl-nucleotide exchange factor activity"/>
    <property type="evidence" value="ECO:0007669"/>
    <property type="project" value="InterPro"/>
</dbReference>
<dbReference type="GO" id="GO:0005524">
    <property type="term" value="F:ATP binding"/>
    <property type="evidence" value="ECO:0007669"/>
    <property type="project" value="UniProtKB-KW"/>
</dbReference>
<dbReference type="InterPro" id="IPR036179">
    <property type="entry name" value="Ig-like_dom_sf"/>
</dbReference>
<dbReference type="SMART" id="SM00060">
    <property type="entry name" value="FN3"/>
    <property type="match status" value="2"/>
</dbReference>
<dbReference type="InterPro" id="IPR000719">
    <property type="entry name" value="Prot_kinase_dom"/>
</dbReference>
<dbReference type="GO" id="GO:0019899">
    <property type="term" value="F:enzyme binding"/>
    <property type="evidence" value="ECO:0007669"/>
    <property type="project" value="UniProtKB-ARBA"/>
</dbReference>
<dbReference type="FunFam" id="1.10.510.10:FF:000681">
    <property type="entry name" value="Muscle M-line assembly protein unc-89-like Protein"/>
    <property type="match status" value="1"/>
</dbReference>
<comment type="similarity">
    <text evidence="1">Belongs to the protein kinase superfamily. CAMK Ser/Thr protein kinase family.</text>
</comment>
<dbReference type="FunFam" id="2.60.40.10:FF:000940">
    <property type="entry name" value="Muscle M-line assembly protein unc-89"/>
    <property type="match status" value="1"/>
</dbReference>
<feature type="compositionally biased region" description="Polar residues" evidence="11">
    <location>
        <begin position="811"/>
        <end position="822"/>
    </location>
</feature>
<dbReference type="PROSITE" id="PS50011">
    <property type="entry name" value="PROTEIN_KINASE_DOM"/>
    <property type="match status" value="2"/>
</dbReference>
<reference evidence="18" key="1">
    <citation type="journal article" date="2020" name="J Insects Food Feed">
        <title>The yellow mealworm (Tenebrio molitor) genome: a resource for the emerging insects as food and feed industry.</title>
        <authorList>
            <person name="Eriksson T."/>
            <person name="Andere A."/>
            <person name="Kelstrup H."/>
            <person name="Emery V."/>
            <person name="Picard C."/>
        </authorList>
    </citation>
    <scope>NUCLEOTIDE SEQUENCE</scope>
    <source>
        <strain evidence="18">Stoneville</strain>
        <tissue evidence="18">Whole head</tissue>
    </source>
</reference>
<keyword evidence="12" id="KW-1133">Transmembrane helix</keyword>
<dbReference type="SUPFAM" id="SSF48726">
    <property type="entry name" value="Immunoglobulin"/>
    <property type="match status" value="21"/>
</dbReference>
<keyword evidence="4" id="KW-0677">Repeat</keyword>
<feature type="compositionally biased region" description="Low complexity" evidence="11">
    <location>
        <begin position="825"/>
        <end position="836"/>
    </location>
</feature>
<dbReference type="Pfam" id="PF00621">
    <property type="entry name" value="RhoGEF"/>
    <property type="match status" value="1"/>
</dbReference>
<feature type="compositionally biased region" description="Basic and acidic residues" evidence="11">
    <location>
        <begin position="1139"/>
        <end position="1158"/>
    </location>
</feature>
<dbReference type="SUPFAM" id="SSF50729">
    <property type="entry name" value="PH domain-like"/>
    <property type="match status" value="1"/>
</dbReference>
<proteinExistence type="inferred from homology"/>
<dbReference type="PANTHER" id="PTHR47633:SF3">
    <property type="entry name" value="STRIATED MUSCLE PREFERENTIALLY EXPRESSED PROTEIN KINASE"/>
    <property type="match status" value="1"/>
</dbReference>
<evidence type="ECO:0000256" key="1">
    <source>
        <dbReference type="ARBA" id="ARBA00006692"/>
    </source>
</evidence>
<dbReference type="PROSITE" id="PS50010">
    <property type="entry name" value="DH_2"/>
    <property type="match status" value="1"/>
</dbReference>
<feature type="domain" description="Ig-like" evidence="16">
    <location>
        <begin position="2712"/>
        <end position="2803"/>
    </location>
</feature>
<keyword evidence="12" id="KW-0812">Transmembrane</keyword>
<evidence type="ECO:0000313" key="18">
    <source>
        <dbReference type="EMBL" id="KAH0811615.1"/>
    </source>
</evidence>
<evidence type="ECO:0000256" key="2">
    <source>
        <dbReference type="ARBA" id="ARBA00022443"/>
    </source>
</evidence>
<dbReference type="FunFam" id="2.60.40.10:FF:000796">
    <property type="entry name" value="Muscle M-line assembly protein unc-89"/>
    <property type="match status" value="1"/>
</dbReference>
<feature type="compositionally biased region" description="Basic and acidic residues" evidence="11">
    <location>
        <begin position="2153"/>
        <end position="2182"/>
    </location>
</feature>
<dbReference type="Gene3D" id="3.30.200.20">
    <property type="entry name" value="Phosphorylase Kinase, domain 1"/>
    <property type="match status" value="1"/>
</dbReference>
<dbReference type="InterPro" id="IPR003598">
    <property type="entry name" value="Ig_sub2"/>
</dbReference>
<feature type="region of interest" description="Disordered" evidence="11">
    <location>
        <begin position="691"/>
        <end position="1158"/>
    </location>
</feature>
<dbReference type="SUPFAM" id="SSF50044">
    <property type="entry name" value="SH3-domain"/>
    <property type="match status" value="1"/>
</dbReference>
<feature type="domain" description="Ig-like" evidence="16">
    <location>
        <begin position="1459"/>
        <end position="1548"/>
    </location>
</feature>
<dbReference type="InterPro" id="IPR003961">
    <property type="entry name" value="FN3_dom"/>
</dbReference>
<evidence type="ECO:0000256" key="3">
    <source>
        <dbReference type="ARBA" id="ARBA00022490"/>
    </source>
</evidence>
<dbReference type="SUPFAM" id="SSF56112">
    <property type="entry name" value="Protein kinase-like (PK-like)"/>
    <property type="match status" value="2"/>
</dbReference>
<dbReference type="FunFam" id="2.60.40.10:FF:001036">
    <property type="entry name" value="Muscle M-line assembly protein unc-89"/>
    <property type="match status" value="1"/>
</dbReference>
<dbReference type="SMART" id="SM00325">
    <property type="entry name" value="RhoGEF"/>
    <property type="match status" value="1"/>
</dbReference>
<feature type="compositionally biased region" description="Low complexity" evidence="11">
    <location>
        <begin position="791"/>
        <end position="810"/>
    </location>
</feature>
<dbReference type="FunFam" id="2.60.40.10:FF:000873">
    <property type="entry name" value="Muscle M-line assembly protein unc-89"/>
    <property type="match status" value="1"/>
</dbReference>
<organism evidence="18 19">
    <name type="scientific">Tenebrio molitor</name>
    <name type="common">Yellow mealworm beetle</name>
    <dbReference type="NCBI Taxonomy" id="7067"/>
    <lineage>
        <taxon>Eukaryota</taxon>
        <taxon>Metazoa</taxon>
        <taxon>Ecdysozoa</taxon>
        <taxon>Arthropoda</taxon>
        <taxon>Hexapoda</taxon>
        <taxon>Insecta</taxon>
        <taxon>Pterygota</taxon>
        <taxon>Neoptera</taxon>
        <taxon>Endopterygota</taxon>
        <taxon>Coleoptera</taxon>
        <taxon>Polyphaga</taxon>
        <taxon>Cucujiformia</taxon>
        <taxon>Tenebrionidae</taxon>
        <taxon>Tenebrio</taxon>
    </lineage>
</organism>
<keyword evidence="6" id="KW-0067">ATP-binding</keyword>
<comment type="subcellular location">
    <subcellularLocation>
        <location evidence="10">Cytoplasm</location>
        <location evidence="10">Myofibril</location>
        <location evidence="10">Sarcomere</location>
        <location evidence="10">M line</location>
    </subcellularLocation>
</comment>
<dbReference type="Pfam" id="PF00069">
    <property type="entry name" value="Pkinase"/>
    <property type="match status" value="2"/>
</dbReference>
<dbReference type="GO" id="GO:0045214">
    <property type="term" value="P:sarcomere organization"/>
    <property type="evidence" value="ECO:0007669"/>
    <property type="project" value="UniProtKB-ARBA"/>
</dbReference>
<evidence type="ECO:0000256" key="7">
    <source>
        <dbReference type="ARBA" id="ARBA00023157"/>
    </source>
</evidence>
<name>A0A8J6H4E6_TENMO</name>
<evidence type="ECO:0000259" key="15">
    <source>
        <dbReference type="PROSITE" id="PS50011"/>
    </source>
</evidence>
<dbReference type="FunFam" id="2.60.40.10:FF:000032">
    <property type="entry name" value="palladin isoform X1"/>
    <property type="match status" value="3"/>
</dbReference>
<protein>
    <recommendedName>
        <fullName evidence="20">Muscle M-line assembly protein unc-89</fullName>
    </recommendedName>
</protein>
<feature type="domain" description="Ig-like" evidence="16">
    <location>
        <begin position="2914"/>
        <end position="3004"/>
    </location>
</feature>
<feature type="domain" description="Ig-like" evidence="16">
    <location>
        <begin position="1835"/>
        <end position="1926"/>
    </location>
</feature>
<evidence type="ECO:0000256" key="11">
    <source>
        <dbReference type="SAM" id="MobiDB-lite"/>
    </source>
</evidence>
<feature type="domain" description="Ig-like" evidence="16">
    <location>
        <begin position="4053"/>
        <end position="4142"/>
    </location>
</feature>
<dbReference type="Gene3D" id="1.10.510.10">
    <property type="entry name" value="Transferase(Phosphotransferase) domain 1"/>
    <property type="match status" value="2"/>
</dbReference>
<feature type="compositionally biased region" description="Acidic residues" evidence="11">
    <location>
        <begin position="2115"/>
        <end position="2124"/>
    </location>
</feature>
<evidence type="ECO:0000259" key="16">
    <source>
        <dbReference type="PROSITE" id="PS50835"/>
    </source>
</evidence>
<evidence type="ECO:0000256" key="6">
    <source>
        <dbReference type="ARBA" id="ARBA00022840"/>
    </source>
</evidence>
<dbReference type="FunFam" id="2.30.29.30:FF:000519">
    <property type="entry name" value="Muscle M-line assembly protein unc-89-like Protein"/>
    <property type="match status" value="1"/>
</dbReference>
<feature type="domain" description="Ig-like" evidence="16">
    <location>
        <begin position="1333"/>
        <end position="1444"/>
    </location>
</feature>
<dbReference type="InterPro" id="IPR011009">
    <property type="entry name" value="Kinase-like_dom_sf"/>
</dbReference>
<feature type="region of interest" description="Disordered" evidence="11">
    <location>
        <begin position="1953"/>
        <end position="1977"/>
    </location>
</feature>
<feature type="compositionally biased region" description="Low complexity" evidence="11">
    <location>
        <begin position="1104"/>
        <end position="1113"/>
    </location>
</feature>
<keyword evidence="8" id="KW-0514">Muscle protein</keyword>
<evidence type="ECO:0000256" key="5">
    <source>
        <dbReference type="ARBA" id="ARBA00022741"/>
    </source>
</evidence>
<evidence type="ECO:0000259" key="17">
    <source>
        <dbReference type="PROSITE" id="PS50853"/>
    </source>
</evidence>
<dbReference type="FunFam" id="2.60.40.10:FF:000919">
    <property type="entry name" value="Uncharacterized protein, isoform C"/>
    <property type="match status" value="1"/>
</dbReference>
<comment type="caution">
    <text evidence="18">The sequence shown here is derived from an EMBL/GenBank/DDBJ whole genome shotgun (WGS) entry which is preliminary data.</text>
</comment>
<dbReference type="FunFam" id="2.60.40.10:FF:000344">
    <property type="entry name" value="Muscle M-line assembly protein unc-89"/>
    <property type="match status" value="1"/>
</dbReference>
<dbReference type="Proteomes" id="UP000719412">
    <property type="component" value="Unassembled WGS sequence"/>
</dbReference>
<dbReference type="Gene3D" id="2.60.40.10">
    <property type="entry name" value="Immunoglobulins"/>
    <property type="match status" value="23"/>
</dbReference>
<dbReference type="Gene3D" id="1.20.900.10">
    <property type="entry name" value="Dbl homology (DH) domain"/>
    <property type="match status" value="1"/>
</dbReference>
<dbReference type="SUPFAM" id="SSF48065">
    <property type="entry name" value="DBL homology domain (DH-domain)"/>
    <property type="match status" value="1"/>
</dbReference>
<feature type="domain" description="Ig-like" evidence="16">
    <location>
        <begin position="2208"/>
        <end position="2309"/>
    </location>
</feature>
<feature type="compositionally biased region" description="Basic and acidic residues" evidence="11">
    <location>
        <begin position="691"/>
        <end position="715"/>
    </location>
</feature>
<feature type="region of interest" description="Disordered" evidence="11">
    <location>
        <begin position="297"/>
        <end position="329"/>
    </location>
</feature>
<dbReference type="EMBL" id="JABDTM020026691">
    <property type="protein sequence ID" value="KAH0811615.1"/>
    <property type="molecule type" value="Genomic_DNA"/>
</dbReference>
<feature type="domain" description="Protein kinase" evidence="15">
    <location>
        <begin position="3583"/>
        <end position="3837"/>
    </location>
</feature>
<dbReference type="InterPro" id="IPR035899">
    <property type="entry name" value="DBL_dom_sf"/>
</dbReference>
<dbReference type="GO" id="GO:0008104">
    <property type="term" value="P:intracellular protein localization"/>
    <property type="evidence" value="ECO:0007669"/>
    <property type="project" value="UniProtKB-ARBA"/>
</dbReference>
<dbReference type="InterPro" id="IPR036116">
    <property type="entry name" value="FN3_sf"/>
</dbReference>
<accession>A0A8J6H4E6</accession>
<dbReference type="SMART" id="SM00408">
    <property type="entry name" value="IGc2"/>
    <property type="match status" value="18"/>
</dbReference>
<dbReference type="GO" id="GO:0031430">
    <property type="term" value="C:M band"/>
    <property type="evidence" value="ECO:0007669"/>
    <property type="project" value="UniProtKB-SubCell"/>
</dbReference>
<feature type="domain" description="Ig-like" evidence="16">
    <location>
        <begin position="2423"/>
        <end position="2515"/>
    </location>
</feature>
<gene>
    <name evidence="18" type="ORF">GEV33_011176</name>
</gene>
<feature type="domain" description="Ig-like" evidence="16">
    <location>
        <begin position="2518"/>
        <end position="2609"/>
    </location>
</feature>
<dbReference type="PROSITE" id="PS50003">
    <property type="entry name" value="PH_DOMAIN"/>
    <property type="match status" value="1"/>
</dbReference>
<keyword evidence="9" id="KW-0393">Immunoglobulin domain</keyword>
<evidence type="ECO:0000313" key="19">
    <source>
        <dbReference type="Proteomes" id="UP000719412"/>
    </source>
</evidence>
<feature type="compositionally biased region" description="Basic and acidic residues" evidence="11">
    <location>
        <begin position="1008"/>
        <end position="1035"/>
    </location>
</feature>
<feature type="domain" description="Ig-like" evidence="16">
    <location>
        <begin position="2615"/>
        <end position="2706"/>
    </location>
</feature>
<keyword evidence="2" id="KW-0728">SH3 domain</keyword>
<dbReference type="CDD" id="cd13325">
    <property type="entry name" value="PH_unc89"/>
    <property type="match status" value="1"/>
</dbReference>
<reference evidence="18" key="2">
    <citation type="submission" date="2021-08" db="EMBL/GenBank/DDBJ databases">
        <authorList>
            <person name="Eriksson T."/>
        </authorList>
    </citation>
    <scope>NUCLEOTIDE SEQUENCE</scope>
    <source>
        <strain evidence="18">Stoneville</strain>
        <tissue evidence="18">Whole head</tissue>
    </source>
</reference>
<dbReference type="SUPFAM" id="SSF49265">
    <property type="entry name" value="Fibronectin type III"/>
    <property type="match status" value="1"/>
</dbReference>
<dbReference type="InterPro" id="IPR003599">
    <property type="entry name" value="Ig_sub"/>
</dbReference>
<evidence type="ECO:0000256" key="4">
    <source>
        <dbReference type="ARBA" id="ARBA00022737"/>
    </source>
</evidence>
<evidence type="ECO:0000256" key="10">
    <source>
        <dbReference type="ARBA" id="ARBA00037833"/>
    </source>
</evidence>
<dbReference type="FunFam" id="2.60.40.10:FF:000802">
    <property type="entry name" value="Muscle M-line assembly protein unc-89"/>
    <property type="match status" value="1"/>
</dbReference>
<dbReference type="InterPro" id="IPR000219">
    <property type="entry name" value="DH_dom"/>
</dbReference>
<feature type="compositionally biased region" description="Basic and acidic residues" evidence="11">
    <location>
        <begin position="1061"/>
        <end position="1103"/>
    </location>
</feature>
<dbReference type="PANTHER" id="PTHR47633">
    <property type="entry name" value="IMMUNOGLOBULIN"/>
    <property type="match status" value="1"/>
</dbReference>
<evidence type="ECO:0000256" key="8">
    <source>
        <dbReference type="ARBA" id="ARBA00023179"/>
    </source>
</evidence>
<dbReference type="Pfam" id="PF22697">
    <property type="entry name" value="SOS1_NGEF_PH"/>
    <property type="match status" value="1"/>
</dbReference>
<dbReference type="InterPro" id="IPR001849">
    <property type="entry name" value="PH_domain"/>
</dbReference>
<feature type="domain" description="Ig-like" evidence="16">
    <location>
        <begin position="1740"/>
        <end position="1830"/>
    </location>
</feature>
<keyword evidence="12" id="KW-0472">Membrane</keyword>
<feature type="compositionally biased region" description="Low complexity" evidence="11">
    <location>
        <begin position="1126"/>
        <end position="1138"/>
    </location>
</feature>
<feature type="domain" description="DH" evidence="14">
    <location>
        <begin position="138"/>
        <end position="472"/>
    </location>
</feature>
<dbReference type="InterPro" id="IPR013783">
    <property type="entry name" value="Ig-like_fold"/>
</dbReference>
<dbReference type="InterPro" id="IPR011993">
    <property type="entry name" value="PH-like_dom_sf"/>
</dbReference>
<sequence length="4609" mass="518429">MASQRRATTEVNGEILVAWQKYIACSSDEITLKEGDVVELLDTEDPVSAKKPKLDPELDAVTGQTLDNSAARHKLSVKPRRTHLSSRHSPTRLNLNVRWLVREVSGGKKQGWVPCKVLQSLDDPSPGGVGLPGDAVYRRQAVVKELVETEQEFVKDLDHVVQKYLLLSETKKVPKVIRDNFEVIFGNLKEIAEFHRTVLMEGVKYYANEPHLLGKAFLRLERDFDKHVDYYMYEPQAQAFLDSCDEARDYFDSTPISTEDFRPCKRYPSTRLCIASGSEQIGPAPSARGFTPDPQVGRATTAALGGPPPTRHQGLPAARAPRVGANRKSDRLRQLEHDNVAERRLVSINTYCRCSCQISGITAEVNIDENIGIIQSDEVYGELSQRLGDDKTISEHLKLPIQRINDYQLLLKSNMPGDICIYYVGLIAVVIMLYFLIVNELVRYSACLGEDNSDLQKALELMLSVPHRAQDDKFTSNIEGYRGSIHKLGRLLAHDWFSVTLDEVTKERYLFLFKGKILICKVRRISEDRSVFQLKDIIQLDRVGVQDRPDGEKVLQLKDLQNFGRPLVLTAHRDHITDYWFKEITQFSRLENGKEVGWVESGAKSNTFSEAVEELQLDEFQLASPTAELTESSKEVELVQEEIVKKLKTKSVKKFETEKTQVVVEEKKDRDVEVAAEEIVERLVQSAPTVEGKEQVQEVSEVHKEEDRVEEERAQEAPVVAKAEVGQAQEATPVKEPPAAARVAEEPHVPKASALDKSSVESSSSAVLADSSVGVEVNVDTADDMSKRYTSSSARAEGYSESSYSRRSQSTFSNDGLSSRYGTDSIASKYSSAESSLTGGSKYESLSSKYGSSYDTGDSSFSRRSIRGESEGDYSYSRHPRLGDDDGDYNYSRRSIKAVTSEYGDGDNYSRRSIRTTAEGLGDADSYSVRKSIRSSVEGLGYGDVGDAESYSYSRRSIGSGKDSRSYGKRSVSIEEVGDSGRYSRKNLSVRDDVEEDLMSKYSPSKYLGEDREAEDVYAKFERKYSRTDSTEGRAKYSRNTSLEQKTSEEDVYAKYTRKYSRTDSSKSRDEDEEKPRKYSRSDSNEKKAYKRTDSVKSDRESSSIHSTSETTIANGKEIKKEAIESSESISTSTTVIKESSKSGKKMEAAHSSREEEKNRFIKTIRGADIEPGESIRFEVALKSKPASFIWLKDDKPLDLDATMLGRIQMSHCDETHHYKVVINKAHVEDTGYYTALASGPQGTASCSALLIVHEMTPEERIERAQTDKPEFTVKLKDTELAENTYLRFMVKVRGDPSPDVIFFKNGAIIEKSDRYEVIREHSDRGFYELLIPEVKMCDAGCYKCVASNKWGEESSEAVLKVTTEDLHKDMPEGEILPPGETAEFQWKRDGAPFEPDERFKVLMGDDEDSLALVFQHVRAEDVGLYTCVAQTSRGHISCSAELTVHGTVNQLAREPEKPQLIIEKRDPVVAAGGSAMIELQVKGYPKPQVKWSHEGKPIEAGGKYKFLYEDEETMSLVIKDVQKEDAGKYQCTAENEIGSDTAEMTLTVKLPPKLKSKIEDVDAHADLLLRVPVELEGNPKPTVIFYKDGKEIKKDERVKVVEEGDKIVLVIEKTTLKDTASYSVVATNELAQVSQFFNINVHTKPKILEKLGKDKIVSQGEKVELKIKIESEPEAEVKWFKDDAQITSSDHYVIKKDGDSYILRITGSVTTDAGRYKVKAVNIHGSVEDDLWIDVKKAPKITKGLQDMTVTEHDTNVTFDVKLESFPKPTVKWYLDEMEITETKTEFTRIESDDGAKLVIKEVTSELSGKYTCKLSNECGNAETSAKLTVNCAPRILKQLKDTTVEEGATLHLEVEVDGCPTPTVKWLKNGREVSADARIKISRDTQRQENYNLAVNLIKHEEEGEYEVVVTNSLGTVSSKSYVTVHKVTHTDAIEVDEEPPGKLKVEVVEESEPQAGQLAEKEEIEEVGREEPKRVEVDEVQEEKPLKGTVAGVVSVELVSRNKLSSDRVLLCDAYTCLCLWNRPIETLLVTVHTRVGALAEKVEIEEREGVRVTPEPIVEEPPSPNVLQRGHSDILEESELVENDEASKVQHFAEEEVPKAKSKRAKSIQIEEIEENEQFPDEPKTPVETELPKRKASKATAATQEEIELIEHQLEDKQKEVEEGRVQRQDSQKGTREYDGEEDEELEALLKRAQKQRSLVEELPKKIEIAEAKPTITDSNMKDSSRPESLDVTYIVKGTSSPPPKATWTLNGKEVKQDAHLKTSQTGDEFRLEISKLEMKDAGTWECTLSNPLGDVKQQAVLEVTPEKELRRPKLKQGLQDQTVVKKNSVTFKTVVVGDPVPVATWCIDGREITNAEYEKYKIILETEDHEIQDGLKECTYSLTIPRCDRCNGGKYSFNAKNKWGECDSSAQLTIVLRPEIEGPQNVSVIPGEATELICKIQSNPVPEVTWTKDDQAVKATESVQIVADVANETYRIIFKKALMSDDGYYKVTAKNNLGESSAEARLKTVTEKPTIITGLTDDQVEHTKEMSVMVRADGLPKPDIKWFLDDKPLVEDANHTVETHKEAQVTSTLTVSNFNQADSGIYKAVAANVAGDAETAARIVMVQTSPSFGKKLERSEDVNEGEPLELKAKINGSPKPTVAWFKNGEPIDDERVKTTVLPDGTVKLNIEKAEPGDSGAYKLVIKNPNGESSCLCAVAVAQKPQRPKFLKCFKDAKIATGESLRLEATVQAHPPPEIKWLKDGVPVRVSSNVHFEMHPDGKVALIVDCARPENAGKYELVVSNKYGDAMGEANVEVEKKPTKPEFLTRLFPQTVVEGFPVKFEVKAVGHPPPKITWSRNGAEVISDAKHVKISDLPDGSSVLVLDAANQARDGLTYRAIAINDAGEAETSAALTVKPANDDDRPEEEPTFLHPLKDAVADEGQTLVLAAPFAANPVPSVEWSKDGVPLEPSDRILFTCDGRKVGLEIINAVPSDAGQYSVTITNPLGKESSEAKATVHKVFMPPSFTQTFTDLQQLPGRDAKFPCRVTGVPQPEVTWSKDGIPIKESDKFHIKREGDLCCLYILNCEPDDAAVYRATATNKEGEEICTASLEVVDQIKAQKKIEPPTFLKRIGDTELFKGMTAKFTACASGYPEPEVEWYHNDHKLFPSKRIKMETDRAGLLRLTISDLDEGDLGKYTCKITNEYGGDICHANLNLDEGLEARAKRPITDQYSEFDKYKRSGAPVPLSDPPIISQMTDRHCTLSWKPSIPSGLRSPVTYQLEMCELPNGDWFTVRTGIRSCTCGVRNLEPFRDYKFRVRVENKYGLSDPSPYALTHRAKLELDLPKFVPYLPPEIDFRPETSPYFPKDFDIERPPHDNMAQAPRFLRQEHDTQYGVKDQNTNLFWFVYGYPKPKVSFYFNDEPIESGGRFDMSYTRNGQATLFINKMLDRDVGWYEAVARNEHGEARQRVRLEIAEFPEFIRRPEIQYVMHRGKGRFDARIVGVPYPEIKWFKDWKPLATSTRIKIQFIEPDTAILVINDIISKDEGLYSVSARNVAGSISSSAMLYVEDNDLDYNIHTYRNLAEMKPKKKLLTDVYDLGDELGRGTQGVTYHAVERLNGRSYAGKVMHGRGELRPFMYNELEILNQLRHRKLISLHDSYETSDSLALILELGGGGELVKDYLLKQDYYTEREIAGFIRQLLQGLEYMHGRGFGHMGLNIGDLLISHPGGDDLKITDFGLSRRITMGNLAPLLYGVPEYASPEAVNGEGTGLGQDMWSVGIITYILLSGRSPFRGNDDRETLKNVQAGKWTFDEDWWLHISAEAKDFISKLLVYQSEGRMDVHAALRHPWLERADKIYSDEYRISSKYLESYYKLFREWYDNASCKKWLRRRTLESAFTHPSRMVYPPGEYDSPKVTPSPAKAPRLPTWEDLIPARSPLNYEIGAFKSESHYQNGPDTYLLQLRDVDFPVRLREYMKVAGNRIPNAGFIISDENGFNWKTPTIRERRRFTDIMDEEIDDERKARINRYGTSESSSGIRRLKHELGSRLDTYVEAEAYLESRYDGRLPFFREKPQMIAMVEGQDAEMTCFAVGEPEPLVQWFKNDSIIAESHRNKIETDEQGRSHLRLTPALGFDQGFYKVVARNKIGQTVARARIVLGAVPDEPDSPAASQVSDSEVFLTWKQPKFDGNSPVLCYSLEYKLADAVDWIKQADNIDHEFYFMRGLEPSKTYMFRLAARNAIGWSDFGVPTGLIRTKEEGAPKIHLSPAVLHLQQITDSGQQVEVEISTYPDYTKESQPVEWESGNAQENYDFISEISRGRFSSVLKAIDKRSDAVVIAKVLELGSDRAEEVEGEFAALRSLRHERVAALFAAYKSGSSPVAVFILEKLQGADVLTYLATKHEYSEQTVATIVSQILDGLQYLHWRGLCHLDLQPDNVVMSAVRSVQVKLVDLGSAHRVTKMGTKVPVLGHLDYISPEVLNEEPAFPQTDIWTVGVLTYVMLSGVVPFKGQDENETRQNISFVRYRFEHLYKEISQEGTRFLMLLFKRQPNKRPSAEECHENRWLLPTEFMIKKRERAIFLGNRLKEYSTEYHHEKAELAQDITSKLGGKFSRSHSIQEELLTAP</sequence>
<dbReference type="FunFam" id="2.60.40.10:FF:001381">
    <property type="entry name" value="Uncharacterized protein, isoform C"/>
    <property type="match status" value="1"/>
</dbReference>
<evidence type="ECO:0000256" key="12">
    <source>
        <dbReference type="SAM" id="Phobius"/>
    </source>
</evidence>
<dbReference type="InterPro" id="IPR013098">
    <property type="entry name" value="Ig_I-set"/>
</dbReference>
<feature type="compositionally biased region" description="Basic and acidic residues" evidence="11">
    <location>
        <begin position="2125"/>
        <end position="2137"/>
    </location>
</feature>
<dbReference type="FunFam" id="2.60.40.10:FF:000519">
    <property type="entry name" value="Muscle M-line assembly protein unc-89"/>
    <property type="match status" value="1"/>
</dbReference>
<dbReference type="GO" id="GO:0004672">
    <property type="term" value="F:protein kinase activity"/>
    <property type="evidence" value="ECO:0007669"/>
    <property type="project" value="InterPro"/>
</dbReference>
<dbReference type="InterPro" id="IPR036028">
    <property type="entry name" value="SH3-like_dom_sf"/>
</dbReference>
<evidence type="ECO:0000256" key="9">
    <source>
        <dbReference type="ARBA" id="ARBA00023319"/>
    </source>
</evidence>
<keyword evidence="19" id="KW-1185">Reference proteome</keyword>
<dbReference type="Gene3D" id="2.30.29.30">
    <property type="entry name" value="Pleckstrin-homology domain (PH domain)/Phosphotyrosine-binding domain (PTB)"/>
    <property type="match status" value="1"/>
</dbReference>
<feature type="compositionally biased region" description="Polar residues" evidence="11">
    <location>
        <begin position="844"/>
        <end position="863"/>
    </location>
</feature>
<dbReference type="GO" id="GO:0007525">
    <property type="term" value="P:somatic muscle development"/>
    <property type="evidence" value="ECO:0007669"/>
    <property type="project" value="UniProtKB-ARBA"/>
</dbReference>
<feature type="domain" description="Ig-like" evidence="16">
    <location>
        <begin position="3010"/>
        <end position="3098"/>
    </location>
</feature>
<keyword evidence="7" id="KW-1015">Disulfide bond</keyword>
<evidence type="ECO:0000259" key="13">
    <source>
        <dbReference type="PROSITE" id="PS50003"/>
    </source>
</evidence>
<dbReference type="PROSITE" id="PS50835">
    <property type="entry name" value="IG_LIKE"/>
    <property type="match status" value="16"/>
</dbReference>
<evidence type="ECO:0000259" key="14">
    <source>
        <dbReference type="PROSITE" id="PS50010"/>
    </source>
</evidence>
<dbReference type="Pfam" id="PF00041">
    <property type="entry name" value="fn3"/>
    <property type="match status" value="2"/>
</dbReference>
<keyword evidence="3" id="KW-0963">Cytoplasm</keyword>
<dbReference type="CDD" id="cd00063">
    <property type="entry name" value="FN3"/>
    <property type="match status" value="2"/>
</dbReference>
<feature type="compositionally biased region" description="Low complexity" evidence="11">
    <location>
        <begin position="950"/>
        <end position="961"/>
    </location>
</feature>
<feature type="domain" description="Ig-like" evidence="16">
    <location>
        <begin position="3464"/>
        <end position="3553"/>
    </location>
</feature>
<evidence type="ECO:0008006" key="20">
    <source>
        <dbReference type="Google" id="ProtNLM"/>
    </source>
</evidence>
<keyword evidence="5" id="KW-0547">Nucleotide-binding</keyword>
<feature type="compositionally biased region" description="Low complexity" evidence="11">
    <location>
        <begin position="750"/>
        <end position="775"/>
    </location>
</feature>
<dbReference type="FunFam" id="2.60.40.10:FF:000147">
    <property type="entry name" value="Myosin light chain kinase"/>
    <property type="match status" value="1"/>
</dbReference>
<feature type="transmembrane region" description="Helical" evidence="12">
    <location>
        <begin position="419"/>
        <end position="437"/>
    </location>
</feature>
<feature type="domain" description="Ig-like" evidence="16">
    <location>
        <begin position="1646"/>
        <end position="1735"/>
    </location>
</feature>
<dbReference type="SMART" id="SM00409">
    <property type="entry name" value="IG"/>
    <property type="match status" value="21"/>
</dbReference>
<feature type="domain" description="Fibronectin type-III" evidence="17">
    <location>
        <begin position="3229"/>
        <end position="3327"/>
    </location>
</feature>
<feature type="domain" description="Protein kinase" evidence="15">
    <location>
        <begin position="4295"/>
        <end position="4549"/>
    </location>
</feature>
<dbReference type="CDD" id="cd00096">
    <property type="entry name" value="Ig"/>
    <property type="match status" value="3"/>
</dbReference>
<dbReference type="PROSITE" id="PS50853">
    <property type="entry name" value="FN3"/>
    <property type="match status" value="2"/>
</dbReference>
<dbReference type="FunFam" id="2.60.40.10:FF:000107">
    <property type="entry name" value="Myosin, light chain kinase a"/>
    <property type="match status" value="3"/>
</dbReference>
<feature type="domain" description="Fibronectin type-III" evidence="17">
    <location>
        <begin position="4149"/>
        <end position="4243"/>
    </location>
</feature>
<dbReference type="InterPro" id="IPR055251">
    <property type="entry name" value="SOS1_NGEF_PH"/>
</dbReference>
<dbReference type="Pfam" id="PF07679">
    <property type="entry name" value="I-set"/>
    <property type="match status" value="21"/>
</dbReference>
<dbReference type="FunFam" id="2.60.40.10:FF:000145">
    <property type="entry name" value="Myosin light chain kinase, smooth muscle"/>
    <property type="match status" value="2"/>
</dbReference>
<dbReference type="InterPro" id="IPR007110">
    <property type="entry name" value="Ig-like_dom"/>
</dbReference>
<feature type="domain" description="Ig-like" evidence="16">
    <location>
        <begin position="3112"/>
        <end position="3201"/>
    </location>
</feature>
<feature type="region of interest" description="Disordered" evidence="11">
    <location>
        <begin position="2115"/>
        <end position="2189"/>
    </location>
</feature>